<evidence type="ECO:0000313" key="2">
    <source>
        <dbReference type="Proteomes" id="UP000297299"/>
    </source>
</evidence>
<keyword evidence="2" id="KW-1185">Reference proteome</keyword>
<reference evidence="1 2" key="1">
    <citation type="submission" date="2017-11" db="EMBL/GenBank/DDBJ databases">
        <title>Comparative genomics of Botrytis spp.</title>
        <authorList>
            <person name="Valero-Jimenez C.A."/>
            <person name="Tapia P."/>
            <person name="Veloso J."/>
            <person name="Silva-Moreno E."/>
            <person name="Staats M."/>
            <person name="Valdes J.H."/>
            <person name="Van Kan J.A.L."/>
        </authorList>
    </citation>
    <scope>NUCLEOTIDE SEQUENCE [LARGE SCALE GENOMIC DNA]</scope>
    <source>
        <strain evidence="1 2">MUCL2830</strain>
    </source>
</reference>
<sequence length="182" mass="20474">MVRRNLLQSNMVPCRELGHLEKMHGIKETMSTKRTKKTQCPSMFQRFKDDISWNGGDGRRLWKEYSAEPILNKSTLRALLKVEGDLLRVVYPEYNVSKIHKFPKSQATTSKLPPKISPTNQSGIVHKHRVFGPSIAQKKADASAVSSVKILNSKSCDPITYIKSDDAENKIPKLVVGVELVS</sequence>
<comment type="caution">
    <text evidence="1">The sequence shown here is derived from an EMBL/GenBank/DDBJ whole genome shotgun (WGS) entry which is preliminary data.</text>
</comment>
<organism evidence="1 2">
    <name type="scientific">Botryotinia calthae</name>
    <dbReference type="NCBI Taxonomy" id="38488"/>
    <lineage>
        <taxon>Eukaryota</taxon>
        <taxon>Fungi</taxon>
        <taxon>Dikarya</taxon>
        <taxon>Ascomycota</taxon>
        <taxon>Pezizomycotina</taxon>
        <taxon>Leotiomycetes</taxon>
        <taxon>Helotiales</taxon>
        <taxon>Sclerotiniaceae</taxon>
        <taxon>Botryotinia</taxon>
    </lineage>
</organism>
<protein>
    <submittedName>
        <fullName evidence="1">Uncharacterized protein</fullName>
    </submittedName>
</protein>
<name>A0A4Y8CYL5_9HELO</name>
<gene>
    <name evidence="1" type="ORF">BOTCAL_0264g00130</name>
</gene>
<dbReference type="OrthoDB" id="3529580at2759"/>
<dbReference type="Proteomes" id="UP000297299">
    <property type="component" value="Unassembled WGS sequence"/>
</dbReference>
<evidence type="ECO:0000313" key="1">
    <source>
        <dbReference type="EMBL" id="TEY51857.1"/>
    </source>
</evidence>
<accession>A0A4Y8CYL5</accession>
<dbReference type="EMBL" id="PHWZ01000263">
    <property type="protein sequence ID" value="TEY51857.1"/>
    <property type="molecule type" value="Genomic_DNA"/>
</dbReference>
<proteinExistence type="predicted"/>
<dbReference type="AlphaFoldDB" id="A0A4Y8CYL5"/>